<dbReference type="GO" id="GO:0003677">
    <property type="term" value="F:DNA binding"/>
    <property type="evidence" value="ECO:0007669"/>
    <property type="project" value="UniProtKB-KW"/>
</dbReference>
<reference evidence="6" key="1">
    <citation type="submission" date="2017-05" db="EMBL/GenBank/DDBJ databases">
        <title>Complete and WGS of Bordetella genogroups.</title>
        <authorList>
            <person name="Spilker T."/>
            <person name="Lipuma J."/>
        </authorList>
    </citation>
    <scope>NUCLEOTIDE SEQUENCE [LARGE SCALE GENOMIC DNA]</scope>
    <source>
        <strain evidence="6">AU18089</strain>
    </source>
</reference>
<feature type="domain" description="HTH gntR-type" evidence="4">
    <location>
        <begin position="11"/>
        <end position="79"/>
    </location>
</feature>
<dbReference type="CDD" id="cd07377">
    <property type="entry name" value="WHTH_GntR"/>
    <property type="match status" value="1"/>
</dbReference>
<dbReference type="InterPro" id="IPR028978">
    <property type="entry name" value="Chorismate_lyase_/UTRA_dom_sf"/>
</dbReference>
<dbReference type="AlphaFoldDB" id="A0A261RJP7"/>
<protein>
    <submittedName>
        <fullName evidence="5">GntR family transcriptional regulator</fullName>
    </submittedName>
</protein>
<keyword evidence="2" id="KW-0238">DNA-binding</keyword>
<dbReference type="InterPro" id="IPR050679">
    <property type="entry name" value="Bact_HTH_transcr_reg"/>
</dbReference>
<dbReference type="PRINTS" id="PR00035">
    <property type="entry name" value="HTHGNTR"/>
</dbReference>
<dbReference type="Gene3D" id="3.40.1410.10">
    <property type="entry name" value="Chorismate lyase-like"/>
    <property type="match status" value="1"/>
</dbReference>
<dbReference type="GO" id="GO:0045892">
    <property type="term" value="P:negative regulation of DNA-templated transcription"/>
    <property type="evidence" value="ECO:0007669"/>
    <property type="project" value="TreeGrafter"/>
</dbReference>
<dbReference type="GO" id="GO:0003700">
    <property type="term" value="F:DNA-binding transcription factor activity"/>
    <property type="evidence" value="ECO:0007669"/>
    <property type="project" value="InterPro"/>
</dbReference>
<evidence type="ECO:0000256" key="3">
    <source>
        <dbReference type="ARBA" id="ARBA00023163"/>
    </source>
</evidence>
<dbReference type="InterPro" id="IPR000524">
    <property type="entry name" value="Tscrpt_reg_HTH_GntR"/>
</dbReference>
<evidence type="ECO:0000256" key="2">
    <source>
        <dbReference type="ARBA" id="ARBA00023125"/>
    </source>
</evidence>
<dbReference type="Gene3D" id="1.10.10.10">
    <property type="entry name" value="Winged helix-like DNA-binding domain superfamily/Winged helix DNA-binding domain"/>
    <property type="match status" value="1"/>
</dbReference>
<dbReference type="RefSeq" id="WP_026640915.1">
    <property type="nucleotide sequence ID" value="NZ_NEVI01000005.1"/>
</dbReference>
<name>A0A261RJP7_9BORD</name>
<dbReference type="InterPro" id="IPR036390">
    <property type="entry name" value="WH_DNA-bd_sf"/>
</dbReference>
<dbReference type="PROSITE" id="PS50949">
    <property type="entry name" value="HTH_GNTR"/>
    <property type="match status" value="1"/>
</dbReference>
<evidence type="ECO:0000313" key="5">
    <source>
        <dbReference type="EMBL" id="OZI24533.1"/>
    </source>
</evidence>
<dbReference type="OrthoDB" id="7363114at2"/>
<dbReference type="PANTHER" id="PTHR44846">
    <property type="entry name" value="MANNOSYL-D-GLYCERATE TRANSPORT/METABOLISM SYSTEM REPRESSOR MNGR-RELATED"/>
    <property type="match status" value="1"/>
</dbReference>
<dbReference type="Pfam" id="PF00392">
    <property type="entry name" value="GntR"/>
    <property type="match status" value="1"/>
</dbReference>
<dbReference type="EMBL" id="NEVK01000003">
    <property type="protein sequence ID" value="OZI24533.1"/>
    <property type="molecule type" value="Genomic_DNA"/>
</dbReference>
<organism evidence="5 6">
    <name type="scientific">Bordetella genomosp. 7</name>
    <dbReference type="NCBI Taxonomy" id="1416805"/>
    <lineage>
        <taxon>Bacteria</taxon>
        <taxon>Pseudomonadati</taxon>
        <taxon>Pseudomonadota</taxon>
        <taxon>Betaproteobacteria</taxon>
        <taxon>Burkholderiales</taxon>
        <taxon>Alcaligenaceae</taxon>
        <taxon>Bordetella</taxon>
    </lineage>
</organism>
<dbReference type="SUPFAM" id="SSF64288">
    <property type="entry name" value="Chorismate lyase-like"/>
    <property type="match status" value="1"/>
</dbReference>
<dbReference type="PANTHER" id="PTHR44846:SF1">
    <property type="entry name" value="MANNOSYL-D-GLYCERATE TRANSPORT_METABOLISM SYSTEM REPRESSOR MNGR-RELATED"/>
    <property type="match status" value="1"/>
</dbReference>
<dbReference type="InterPro" id="IPR036388">
    <property type="entry name" value="WH-like_DNA-bd_sf"/>
</dbReference>
<proteinExistence type="predicted"/>
<gene>
    <name evidence="5" type="ORF">CAL19_03195</name>
</gene>
<dbReference type="InterPro" id="IPR011663">
    <property type="entry name" value="UTRA"/>
</dbReference>
<keyword evidence="1" id="KW-0805">Transcription regulation</keyword>
<dbReference type="SMART" id="SM00345">
    <property type="entry name" value="HTH_GNTR"/>
    <property type="match status" value="1"/>
</dbReference>
<dbReference type="SMART" id="SM00866">
    <property type="entry name" value="UTRA"/>
    <property type="match status" value="1"/>
</dbReference>
<evidence type="ECO:0000259" key="4">
    <source>
        <dbReference type="PROSITE" id="PS50949"/>
    </source>
</evidence>
<comment type="caution">
    <text evidence="5">The sequence shown here is derived from an EMBL/GenBank/DDBJ whole genome shotgun (WGS) entry which is preliminary data.</text>
</comment>
<keyword evidence="6" id="KW-1185">Reference proteome</keyword>
<evidence type="ECO:0000256" key="1">
    <source>
        <dbReference type="ARBA" id="ARBA00023015"/>
    </source>
</evidence>
<dbReference type="Pfam" id="PF07702">
    <property type="entry name" value="UTRA"/>
    <property type="match status" value="1"/>
</dbReference>
<sequence>MTVKIEAPGGRPRYLQLATTLVHEIRTGRYPVGGLLPTEFELCDQFGVSRFTVREAVKQLVQMGMVTRQPGVGSRVLAAAPVTQYTQTMSGITDLRQYAYETSLEIEGQALLEVQGELADTLDASPGETWLHVWGLRYTEAHDAPICMTDAYVAPAFRSVSGLSGRMTRALYAVLEEQFDLQIKTVHQDIRAVVLDKAAARRLDAKPGSAGLRLERRYLDARDELVELAISVHPADRFTYRESFRRDWQVSM</sequence>
<dbReference type="Proteomes" id="UP000216947">
    <property type="component" value="Unassembled WGS sequence"/>
</dbReference>
<evidence type="ECO:0000313" key="6">
    <source>
        <dbReference type="Proteomes" id="UP000216947"/>
    </source>
</evidence>
<keyword evidence="3" id="KW-0804">Transcription</keyword>
<dbReference type="SUPFAM" id="SSF46785">
    <property type="entry name" value="Winged helix' DNA-binding domain"/>
    <property type="match status" value="1"/>
</dbReference>
<accession>A0A261RJP7</accession>